<reference evidence="1" key="1">
    <citation type="submission" date="2021-06" db="EMBL/GenBank/DDBJ databases">
        <authorList>
            <person name="Kallberg Y."/>
            <person name="Tangrot J."/>
            <person name="Rosling A."/>
        </authorList>
    </citation>
    <scope>NUCLEOTIDE SEQUENCE</scope>
    <source>
        <strain evidence="1">MA461A</strain>
    </source>
</reference>
<dbReference type="EMBL" id="CAJVQC010013935">
    <property type="protein sequence ID" value="CAG8652680.1"/>
    <property type="molecule type" value="Genomic_DNA"/>
</dbReference>
<comment type="caution">
    <text evidence="1">The sequence shown here is derived from an EMBL/GenBank/DDBJ whole genome shotgun (WGS) entry which is preliminary data.</text>
</comment>
<keyword evidence="2" id="KW-1185">Reference proteome</keyword>
<evidence type="ECO:0000313" key="2">
    <source>
        <dbReference type="Proteomes" id="UP000789920"/>
    </source>
</evidence>
<accession>A0ACA9NEM0</accession>
<organism evidence="1 2">
    <name type="scientific">Racocetra persica</name>
    <dbReference type="NCBI Taxonomy" id="160502"/>
    <lineage>
        <taxon>Eukaryota</taxon>
        <taxon>Fungi</taxon>
        <taxon>Fungi incertae sedis</taxon>
        <taxon>Mucoromycota</taxon>
        <taxon>Glomeromycotina</taxon>
        <taxon>Glomeromycetes</taxon>
        <taxon>Diversisporales</taxon>
        <taxon>Gigasporaceae</taxon>
        <taxon>Racocetra</taxon>
    </lineage>
</organism>
<name>A0ACA9NEM0_9GLOM</name>
<sequence length="42" mass="4783">EFHRSEDRDRYGGEELPFAVATQGLAGISSVFGHFFEYCNSR</sequence>
<gene>
    <name evidence="1" type="ORF">RPERSI_LOCUS7943</name>
</gene>
<dbReference type="Proteomes" id="UP000789920">
    <property type="component" value="Unassembled WGS sequence"/>
</dbReference>
<protein>
    <submittedName>
        <fullName evidence="1">28284_t:CDS:1</fullName>
    </submittedName>
</protein>
<feature type="non-terminal residue" evidence="1">
    <location>
        <position position="1"/>
    </location>
</feature>
<evidence type="ECO:0000313" key="1">
    <source>
        <dbReference type="EMBL" id="CAG8652680.1"/>
    </source>
</evidence>
<proteinExistence type="predicted"/>